<sequence>MPPCLSTVFPPTLVAAACAGTAAGAGTAAPAPPPPRPDAAPAAALQASVTDGAAADGAVACTTTTTTTGALGRVRVRLKLHSVHPEQLEPGTLAALGRLLLPSGWLLTSAAARRGCIELVLDYSRVDYFPAAGPTAGDGPGGSGGGGLGAGLWPGMGHGQPAAEAPEAPGVAGGGSVTLTEWQVADLVACLQERGVLEPRDEPLVSVQVDQHVHTVQWQWRQPWGPPVFGSAAPPLAAGLPAAAAAGERPGWAAWGSPPAPRGADAAGAPGSWRCAAVAVACPAAPAAAGALLAQPACVVVPCRAKAAAPAIAGAADAGLSSVDSGGGDSVVLQVCAPRGGAHGCSVRCLGRFLPTRELRRVPLLLEGCGPAAAESAAAASAAAAAGPLATGATFAPASQCCAPHEGSPAVEGAYGSPTATSVGACGAGDVLLVAVDKLPGHSALLQLEARAGAPTAPAAWQHEHAPRVAHGAVAEEAGAFGGYGSATASWCLNDLAAGAFSSTGAGGADADATAGLGPGPSSVLSAAAAAAPAVAVRGFAAERHRPQPCAAHVGPVPLVPLLAAAPVLLLRPCGCGAAAASGSRHPGDGADCGAGPEHELGGTWATGCRCGGVVTRDLAEAAALELCSLRARLTADAPDDAPDEANSGPGVQDAVAAASEFLFDLGLLLDAASCAGAVGAEPAAPPPPGCDGADAAAGAGGAVAGGPDSEGAAERVLDAVAQEVRQWLCDQMGLAAAAAGAAAAADGQPAATAALRQHFSDVSVTLLAGCAELGMGATAQLLVELAVSRLRLGGAEELLAAAADGDARLEARLPAAAGGPAASPAPAAGQALLRQGRPLRRAAAALLRQLGPQLAACFTGFPRPGMERAFWMDTACRMQVPVWLYLTLMATIEVPSVYILYRHLDGYGAGLLTSSVLGRLVAYAALKTAVTVGAQALRRLRFQARAAAAKAE</sequence>
<protein>
    <submittedName>
        <fullName evidence="1">Uncharacterized protein</fullName>
    </submittedName>
</protein>
<dbReference type="OrthoDB" id="552622at2759"/>
<dbReference type="EMBL" id="LSYV01000034">
    <property type="protein sequence ID" value="KXZ47666.1"/>
    <property type="molecule type" value="Genomic_DNA"/>
</dbReference>
<name>A0A150GCU2_GONPE</name>
<keyword evidence="2" id="KW-1185">Reference proteome</keyword>
<evidence type="ECO:0000313" key="2">
    <source>
        <dbReference type="Proteomes" id="UP000075714"/>
    </source>
</evidence>
<evidence type="ECO:0000313" key="1">
    <source>
        <dbReference type="EMBL" id="KXZ47666.1"/>
    </source>
</evidence>
<gene>
    <name evidence="1" type="ORF">GPECTOR_33g548</name>
</gene>
<reference evidence="2" key="1">
    <citation type="journal article" date="2016" name="Nat. Commun.">
        <title>The Gonium pectorale genome demonstrates co-option of cell cycle regulation during the evolution of multicellularity.</title>
        <authorList>
            <person name="Hanschen E.R."/>
            <person name="Marriage T.N."/>
            <person name="Ferris P.J."/>
            <person name="Hamaji T."/>
            <person name="Toyoda A."/>
            <person name="Fujiyama A."/>
            <person name="Neme R."/>
            <person name="Noguchi H."/>
            <person name="Minakuchi Y."/>
            <person name="Suzuki M."/>
            <person name="Kawai-Toyooka H."/>
            <person name="Smith D.R."/>
            <person name="Sparks H."/>
            <person name="Anderson J."/>
            <person name="Bakaric R."/>
            <person name="Luria V."/>
            <person name="Karger A."/>
            <person name="Kirschner M.W."/>
            <person name="Durand P.M."/>
            <person name="Michod R.E."/>
            <person name="Nozaki H."/>
            <person name="Olson B.J."/>
        </authorList>
    </citation>
    <scope>NUCLEOTIDE SEQUENCE [LARGE SCALE GENOMIC DNA]</scope>
    <source>
        <strain evidence="2">NIES-2863</strain>
    </source>
</reference>
<comment type="caution">
    <text evidence="1">The sequence shown here is derived from an EMBL/GenBank/DDBJ whole genome shotgun (WGS) entry which is preliminary data.</text>
</comment>
<proteinExistence type="predicted"/>
<accession>A0A150GCU2</accession>
<dbReference type="AlphaFoldDB" id="A0A150GCU2"/>
<dbReference type="Proteomes" id="UP000075714">
    <property type="component" value="Unassembled WGS sequence"/>
</dbReference>
<organism evidence="1 2">
    <name type="scientific">Gonium pectorale</name>
    <name type="common">Green alga</name>
    <dbReference type="NCBI Taxonomy" id="33097"/>
    <lineage>
        <taxon>Eukaryota</taxon>
        <taxon>Viridiplantae</taxon>
        <taxon>Chlorophyta</taxon>
        <taxon>core chlorophytes</taxon>
        <taxon>Chlorophyceae</taxon>
        <taxon>CS clade</taxon>
        <taxon>Chlamydomonadales</taxon>
        <taxon>Volvocaceae</taxon>
        <taxon>Gonium</taxon>
    </lineage>
</organism>